<dbReference type="AlphaFoldDB" id="A0A0R1H8I1"/>
<dbReference type="PATRIC" id="fig|1423726.3.peg.2266"/>
<accession>A0A0R1H8I1</accession>
<dbReference type="Proteomes" id="UP000051461">
    <property type="component" value="Unassembled WGS sequence"/>
</dbReference>
<name>A0A0R1H8I1_9LACO</name>
<organism evidence="1 2">
    <name type="scientific">Loigolactobacillus bifermentans DSM 20003</name>
    <dbReference type="NCBI Taxonomy" id="1423726"/>
    <lineage>
        <taxon>Bacteria</taxon>
        <taxon>Bacillati</taxon>
        <taxon>Bacillota</taxon>
        <taxon>Bacilli</taxon>
        <taxon>Lactobacillales</taxon>
        <taxon>Lactobacillaceae</taxon>
        <taxon>Loigolactobacillus</taxon>
    </lineage>
</organism>
<dbReference type="STRING" id="1423726.FC07_GL002181"/>
<reference evidence="1 2" key="1">
    <citation type="journal article" date="2015" name="Genome Announc.">
        <title>Expanding the biotechnology potential of lactobacilli through comparative genomics of 213 strains and associated genera.</title>
        <authorList>
            <person name="Sun Z."/>
            <person name="Harris H.M."/>
            <person name="McCann A."/>
            <person name="Guo C."/>
            <person name="Argimon S."/>
            <person name="Zhang W."/>
            <person name="Yang X."/>
            <person name="Jeffery I.B."/>
            <person name="Cooney J.C."/>
            <person name="Kagawa T.F."/>
            <person name="Liu W."/>
            <person name="Song Y."/>
            <person name="Salvetti E."/>
            <person name="Wrobel A."/>
            <person name="Rasinkangas P."/>
            <person name="Parkhill J."/>
            <person name="Rea M.C."/>
            <person name="O'Sullivan O."/>
            <person name="Ritari J."/>
            <person name="Douillard F.P."/>
            <person name="Paul Ross R."/>
            <person name="Yang R."/>
            <person name="Briner A.E."/>
            <person name="Felis G.E."/>
            <person name="de Vos W.M."/>
            <person name="Barrangou R."/>
            <person name="Klaenhammer T.R."/>
            <person name="Caufield P.W."/>
            <person name="Cui Y."/>
            <person name="Zhang H."/>
            <person name="O'Toole P.W."/>
        </authorList>
    </citation>
    <scope>NUCLEOTIDE SEQUENCE [LARGE SCALE GENOMIC DNA]</scope>
    <source>
        <strain evidence="1 2">DSM 20003</strain>
    </source>
</reference>
<evidence type="ECO:0008006" key="3">
    <source>
        <dbReference type="Google" id="ProtNLM"/>
    </source>
</evidence>
<dbReference type="EMBL" id="AZDA01000033">
    <property type="protein sequence ID" value="KRK39866.1"/>
    <property type="molecule type" value="Genomic_DNA"/>
</dbReference>
<comment type="caution">
    <text evidence="1">The sequence shown here is derived from an EMBL/GenBank/DDBJ whole genome shotgun (WGS) entry which is preliminary data.</text>
</comment>
<protein>
    <recommendedName>
        <fullName evidence="3">Transcriptional regulator TetR C-terminal Firmicutes type domain-containing protein</fullName>
    </recommendedName>
</protein>
<sequence>MIDAIEKVRAASHVFTVNKANNLEQLVTLCDEQRFVLSRLLSDHGEGHFERRVTQVANQAFIDEYGPAYGTNPEIQLLRVGATASSLQMLKYWLTTDSPLTASQVAHALIAIQTAGPVKALASFQKFQND</sequence>
<evidence type="ECO:0000313" key="2">
    <source>
        <dbReference type="Proteomes" id="UP000051461"/>
    </source>
</evidence>
<gene>
    <name evidence="1" type="ORF">FC07_GL002181</name>
</gene>
<keyword evidence="2" id="KW-1185">Reference proteome</keyword>
<evidence type="ECO:0000313" key="1">
    <source>
        <dbReference type="EMBL" id="KRK39866.1"/>
    </source>
</evidence>
<proteinExistence type="predicted"/>